<dbReference type="Pfam" id="PF05241">
    <property type="entry name" value="EBP"/>
    <property type="match status" value="1"/>
</dbReference>
<feature type="transmembrane region" description="Helical" evidence="14">
    <location>
        <begin position="91"/>
        <end position="110"/>
    </location>
</feature>
<name>A0A4X2KNV0_VOMUR</name>
<evidence type="ECO:0000256" key="8">
    <source>
        <dbReference type="ARBA" id="ARBA00023098"/>
    </source>
</evidence>
<dbReference type="GO" id="GO:0043931">
    <property type="term" value="P:ossification involved in bone maturation"/>
    <property type="evidence" value="ECO:0007669"/>
    <property type="project" value="Ensembl"/>
</dbReference>
<dbReference type="STRING" id="29139.ENSVURP00010013443"/>
<reference evidence="16" key="3">
    <citation type="submission" date="2025-09" db="UniProtKB">
        <authorList>
            <consortium name="Ensembl"/>
        </authorList>
    </citation>
    <scope>IDENTIFICATION</scope>
</reference>
<keyword evidence="9 13" id="KW-0472">Membrane</keyword>
<evidence type="ECO:0000256" key="12">
    <source>
        <dbReference type="ARBA" id="ARBA00023235"/>
    </source>
</evidence>
<keyword evidence="17" id="KW-1185">Reference proteome</keyword>
<dbReference type="GO" id="GO:0042802">
    <property type="term" value="F:identical protein binding"/>
    <property type="evidence" value="ECO:0007669"/>
    <property type="project" value="Ensembl"/>
</dbReference>
<keyword evidence="3" id="KW-0444">Lipid biosynthesis</keyword>
<evidence type="ECO:0000256" key="9">
    <source>
        <dbReference type="ARBA" id="ARBA00023136"/>
    </source>
</evidence>
<keyword evidence="7" id="KW-0756">Sterol biosynthesis</keyword>
<dbReference type="Proteomes" id="UP000314987">
    <property type="component" value="Unassembled WGS sequence"/>
</dbReference>
<keyword evidence="6 13" id="KW-1133">Transmembrane helix</keyword>
<evidence type="ECO:0000256" key="2">
    <source>
        <dbReference type="ARBA" id="ARBA00008337"/>
    </source>
</evidence>
<dbReference type="GO" id="GO:0047750">
    <property type="term" value="F:cholestenol delta-isomerase activity"/>
    <property type="evidence" value="ECO:0007669"/>
    <property type="project" value="InterPro"/>
</dbReference>
<evidence type="ECO:0000256" key="6">
    <source>
        <dbReference type="ARBA" id="ARBA00022989"/>
    </source>
</evidence>
<dbReference type="PANTHER" id="PTHR14207">
    <property type="entry name" value="STEROL ISOMERASE"/>
    <property type="match status" value="1"/>
</dbReference>
<dbReference type="GeneTree" id="ENSGT00530000063715"/>
<comment type="subcellular location">
    <subcellularLocation>
        <location evidence="1">Membrane</location>
        <topology evidence="1">Multi-pass membrane protein</topology>
    </subcellularLocation>
</comment>
<dbReference type="OMA" id="VIEGWFC"/>
<evidence type="ECO:0000256" key="5">
    <source>
        <dbReference type="ARBA" id="ARBA00022955"/>
    </source>
</evidence>
<keyword evidence="5" id="KW-0752">Steroid biosynthesis</keyword>
<evidence type="ECO:0000256" key="13">
    <source>
        <dbReference type="PROSITE-ProRule" id="PRU01087"/>
    </source>
</evidence>
<dbReference type="PROSITE" id="PS51751">
    <property type="entry name" value="EXPERA"/>
    <property type="match status" value="1"/>
</dbReference>
<evidence type="ECO:0000256" key="10">
    <source>
        <dbReference type="ARBA" id="ARBA00023166"/>
    </source>
</evidence>
<reference evidence="17" key="1">
    <citation type="submission" date="2018-12" db="EMBL/GenBank/DDBJ databases">
        <authorList>
            <person name="Yazar S."/>
        </authorList>
    </citation>
    <scope>NUCLEOTIDE SEQUENCE [LARGE SCALE GENOMIC DNA]</scope>
</reference>
<evidence type="ECO:0000256" key="1">
    <source>
        <dbReference type="ARBA" id="ARBA00004141"/>
    </source>
</evidence>
<keyword evidence="8" id="KW-0443">Lipid metabolism</keyword>
<dbReference type="GO" id="GO:0004769">
    <property type="term" value="F:steroid Delta-isomerase activity"/>
    <property type="evidence" value="ECO:0007669"/>
    <property type="project" value="Ensembl"/>
</dbReference>
<evidence type="ECO:0000259" key="15">
    <source>
        <dbReference type="PROSITE" id="PS51751"/>
    </source>
</evidence>
<feature type="transmembrane region" description="Helical" evidence="14">
    <location>
        <begin position="49"/>
        <end position="70"/>
    </location>
</feature>
<evidence type="ECO:0000313" key="17">
    <source>
        <dbReference type="Proteomes" id="UP000314987"/>
    </source>
</evidence>
<protein>
    <submittedName>
        <fullName evidence="16">EBP cholestenol delta-isomerase</fullName>
    </submittedName>
</protein>
<keyword evidence="12" id="KW-0413">Isomerase</keyword>
<keyword evidence="4 13" id="KW-0812">Transmembrane</keyword>
<proteinExistence type="inferred from homology"/>
<keyword evidence="10" id="KW-1207">Sterol metabolism</keyword>
<evidence type="ECO:0000256" key="4">
    <source>
        <dbReference type="ARBA" id="ARBA00022692"/>
    </source>
</evidence>
<dbReference type="InterPro" id="IPR007905">
    <property type="entry name" value="EBP"/>
</dbReference>
<gene>
    <name evidence="16" type="primary">EBP</name>
</gene>
<evidence type="ECO:0000256" key="14">
    <source>
        <dbReference type="SAM" id="Phobius"/>
    </source>
</evidence>
<dbReference type="GO" id="GO:0033963">
    <property type="term" value="F:cholesterol-5,6-oxide hydrolase activity"/>
    <property type="evidence" value="ECO:0007669"/>
    <property type="project" value="Ensembl"/>
</dbReference>
<feature type="transmembrane region" description="Helical" evidence="14">
    <location>
        <begin position="210"/>
        <end position="232"/>
    </location>
</feature>
<dbReference type="PANTHER" id="PTHR14207:SF0">
    <property type="entry name" value="3-BETA-HYDROXYSTEROID-DELTA(8),DELTA(7)-ISOMERASE"/>
    <property type="match status" value="1"/>
</dbReference>
<dbReference type="GO" id="GO:0000247">
    <property type="term" value="F:C-8 sterol isomerase activity"/>
    <property type="evidence" value="ECO:0007669"/>
    <property type="project" value="TreeGrafter"/>
</dbReference>
<evidence type="ECO:0000256" key="3">
    <source>
        <dbReference type="ARBA" id="ARBA00022516"/>
    </source>
</evidence>
<evidence type="ECO:0000256" key="11">
    <source>
        <dbReference type="ARBA" id="ARBA00023221"/>
    </source>
</evidence>
<dbReference type="Ensembl" id="ENSVURT00010015308.1">
    <property type="protein sequence ID" value="ENSVURP00010013443.1"/>
    <property type="gene ID" value="ENSVURG00010010353.1"/>
</dbReference>
<evidence type="ECO:0000256" key="7">
    <source>
        <dbReference type="ARBA" id="ARBA00023011"/>
    </source>
</evidence>
<organism evidence="16 17">
    <name type="scientific">Vombatus ursinus</name>
    <name type="common">Common wombat</name>
    <dbReference type="NCBI Taxonomy" id="29139"/>
    <lineage>
        <taxon>Eukaryota</taxon>
        <taxon>Metazoa</taxon>
        <taxon>Chordata</taxon>
        <taxon>Craniata</taxon>
        <taxon>Vertebrata</taxon>
        <taxon>Euteleostomi</taxon>
        <taxon>Mammalia</taxon>
        <taxon>Metatheria</taxon>
        <taxon>Diprotodontia</taxon>
        <taxon>Vombatidae</taxon>
        <taxon>Vombatus</taxon>
    </lineage>
</organism>
<dbReference type="GO" id="GO:0006695">
    <property type="term" value="P:cholesterol biosynthetic process"/>
    <property type="evidence" value="ECO:0007669"/>
    <property type="project" value="Ensembl"/>
</dbReference>
<accession>A0A4X2KNV0</accession>
<sequence>MSVGTGRGPGSWPESFPSPSLAMNSRHVAHPYWPRNLQLSGYVPNDRPVWQILTVFFSGSGALLAVTWLLSGQRRRERGTLVPALDPWRRLAVCWFAMCAFVHTVIEGWFSVYNQDIVRDQAFLSQLWKEYSKGDSRYVLADNFIVCMETVTAWVWGPLSLWAVGAFLRQRPERFLLQLVISLGQLYGDVLYFLTEYRDGFQHGELGHPLYFWLYFVFLNALWIIVPSALLLDAWRQLVLVQSLADAAAGPQAQRRQHEHLQ</sequence>
<reference evidence="16" key="2">
    <citation type="submission" date="2025-08" db="UniProtKB">
        <authorList>
            <consortium name="Ensembl"/>
        </authorList>
    </citation>
    <scope>IDENTIFICATION</scope>
</reference>
<dbReference type="GO" id="GO:0005789">
    <property type="term" value="C:endoplasmic reticulum membrane"/>
    <property type="evidence" value="ECO:0007669"/>
    <property type="project" value="Ensembl"/>
</dbReference>
<feature type="transmembrane region" description="Helical" evidence="14">
    <location>
        <begin position="143"/>
        <end position="168"/>
    </location>
</feature>
<dbReference type="InterPro" id="IPR033118">
    <property type="entry name" value="EXPERA"/>
</dbReference>
<feature type="transmembrane region" description="Helical" evidence="14">
    <location>
        <begin position="175"/>
        <end position="195"/>
    </location>
</feature>
<dbReference type="GO" id="GO:0031965">
    <property type="term" value="C:nuclear membrane"/>
    <property type="evidence" value="ECO:0007669"/>
    <property type="project" value="Ensembl"/>
</dbReference>
<comment type="similarity">
    <text evidence="2">Belongs to the EBP family.</text>
</comment>
<feature type="domain" description="EXPERA" evidence="15">
    <location>
        <begin position="88"/>
        <end position="231"/>
    </location>
</feature>
<dbReference type="AlphaFoldDB" id="A0A4X2KNV0"/>
<evidence type="ECO:0000313" key="16">
    <source>
        <dbReference type="Ensembl" id="ENSVURP00010013443.1"/>
    </source>
</evidence>
<keyword evidence="11" id="KW-0753">Steroid metabolism</keyword>